<proteinExistence type="predicted"/>
<evidence type="ECO:0000313" key="3">
    <source>
        <dbReference type="Proteomes" id="UP000059680"/>
    </source>
</evidence>
<dbReference type="Proteomes" id="UP000059680">
    <property type="component" value="Chromosome 3"/>
</dbReference>
<gene>
    <name evidence="2" type="ordered locus">Os03g0414300</name>
    <name evidence="2" type="ORF">OSNPB_030414300</name>
</gene>
<organism evidence="2 3">
    <name type="scientific">Oryza sativa subsp. japonica</name>
    <name type="common">Rice</name>
    <dbReference type="NCBI Taxonomy" id="39947"/>
    <lineage>
        <taxon>Eukaryota</taxon>
        <taxon>Viridiplantae</taxon>
        <taxon>Streptophyta</taxon>
        <taxon>Embryophyta</taxon>
        <taxon>Tracheophyta</taxon>
        <taxon>Spermatophyta</taxon>
        <taxon>Magnoliopsida</taxon>
        <taxon>Liliopsida</taxon>
        <taxon>Poales</taxon>
        <taxon>Poaceae</taxon>
        <taxon>BOP clade</taxon>
        <taxon>Oryzoideae</taxon>
        <taxon>Oryzeae</taxon>
        <taxon>Oryzinae</taxon>
        <taxon>Oryza</taxon>
        <taxon>Oryza sativa</taxon>
    </lineage>
</organism>
<keyword evidence="1" id="KW-1133">Transmembrane helix</keyword>
<keyword evidence="1" id="KW-0812">Transmembrane</keyword>
<reference evidence="2 3" key="2">
    <citation type="journal article" date="2013" name="Plant Cell Physiol.">
        <title>Rice Annotation Project Database (RAP-DB): an integrative and interactive database for rice genomics.</title>
        <authorList>
            <person name="Sakai H."/>
            <person name="Lee S.S."/>
            <person name="Tanaka T."/>
            <person name="Numa H."/>
            <person name="Kim J."/>
            <person name="Kawahara Y."/>
            <person name="Wakimoto H."/>
            <person name="Yang C.C."/>
            <person name="Iwamoto M."/>
            <person name="Abe T."/>
            <person name="Yamada Y."/>
            <person name="Muto A."/>
            <person name="Inokuchi H."/>
            <person name="Ikemura T."/>
            <person name="Matsumoto T."/>
            <person name="Sasaki T."/>
            <person name="Itoh T."/>
        </authorList>
    </citation>
    <scope>NUCLEOTIDE SEQUENCE [LARGE SCALE GENOMIC DNA]</scope>
    <source>
        <strain evidence="3">cv. Nipponbare</strain>
    </source>
</reference>
<dbReference type="SMR" id="A0A0P0VYQ1"/>
<evidence type="ECO:0000256" key="1">
    <source>
        <dbReference type="SAM" id="Phobius"/>
    </source>
</evidence>
<feature type="transmembrane region" description="Helical" evidence="1">
    <location>
        <begin position="152"/>
        <end position="172"/>
    </location>
</feature>
<dbReference type="AlphaFoldDB" id="A0A0P0VYQ1"/>
<feature type="transmembrane region" description="Helical" evidence="1">
    <location>
        <begin position="122"/>
        <end position="145"/>
    </location>
</feature>
<dbReference type="PaxDb" id="39947-A0A0P0VYQ1"/>
<dbReference type="EMBL" id="AP014959">
    <property type="protein sequence ID" value="BAS84688.1"/>
    <property type="molecule type" value="Genomic_DNA"/>
</dbReference>
<sequence>MGAAASAAFSATCQTAGKATMAAAIDVATTVSATCRSAGKAASDFFDNANKAAADATSALPAACESAGKAAMAAAAELLEKARKASKAIKKASAAIFSTSVRKALARGFRFLERMLGIEIPFWARVAIAVGAVAVAVGLFIAALFTAAGAAGAGAMMIAPGGGGLMMLRWAFVANPGLYFWLLHAVGPAAAVAVATLSAVLPMVLAFCLFLAVFCISV</sequence>
<reference evidence="2 3" key="3">
    <citation type="journal article" date="2013" name="Rice">
        <title>Improvement of the Oryza sativa Nipponbare reference genome using next generation sequence and optical map data.</title>
        <authorList>
            <person name="Kawahara Y."/>
            <person name="de la Bastide M."/>
            <person name="Hamilton J.P."/>
            <person name="Kanamori H."/>
            <person name="McCombie W.R."/>
            <person name="Ouyang S."/>
            <person name="Schwartz D.C."/>
            <person name="Tanaka T."/>
            <person name="Wu J."/>
            <person name="Zhou S."/>
            <person name="Childs K.L."/>
            <person name="Davidson R.M."/>
            <person name="Lin H."/>
            <person name="Quesada-Ocampo L."/>
            <person name="Vaillancourt B."/>
            <person name="Sakai H."/>
            <person name="Lee S.S."/>
            <person name="Kim J."/>
            <person name="Numa H."/>
            <person name="Itoh T."/>
            <person name="Buell C.R."/>
            <person name="Matsumoto T."/>
        </authorList>
    </citation>
    <scope>NUCLEOTIDE SEQUENCE [LARGE SCALE GENOMIC DNA]</scope>
    <source>
        <strain evidence="3">cv. Nipponbare</strain>
    </source>
</reference>
<dbReference type="KEGG" id="osa:107275536"/>
<accession>A0A0P0VYQ1</accession>
<evidence type="ECO:0000313" key="2">
    <source>
        <dbReference type="EMBL" id="BAS84688.1"/>
    </source>
</evidence>
<protein>
    <submittedName>
        <fullName evidence="2">Os03g0414300 protein</fullName>
    </submittedName>
</protein>
<name>A0A0P0VYQ1_ORYSJ</name>
<keyword evidence="3" id="KW-1185">Reference proteome</keyword>
<reference evidence="3" key="1">
    <citation type="journal article" date="2005" name="Nature">
        <title>The map-based sequence of the rice genome.</title>
        <authorList>
            <consortium name="International rice genome sequencing project (IRGSP)"/>
            <person name="Matsumoto T."/>
            <person name="Wu J."/>
            <person name="Kanamori H."/>
            <person name="Katayose Y."/>
            <person name="Fujisawa M."/>
            <person name="Namiki N."/>
            <person name="Mizuno H."/>
            <person name="Yamamoto K."/>
            <person name="Antonio B.A."/>
            <person name="Baba T."/>
            <person name="Sakata K."/>
            <person name="Nagamura Y."/>
            <person name="Aoki H."/>
            <person name="Arikawa K."/>
            <person name="Arita K."/>
            <person name="Bito T."/>
            <person name="Chiden Y."/>
            <person name="Fujitsuka N."/>
            <person name="Fukunaka R."/>
            <person name="Hamada M."/>
            <person name="Harada C."/>
            <person name="Hayashi A."/>
            <person name="Hijishita S."/>
            <person name="Honda M."/>
            <person name="Hosokawa S."/>
            <person name="Ichikawa Y."/>
            <person name="Idonuma A."/>
            <person name="Iijima M."/>
            <person name="Ikeda M."/>
            <person name="Ikeno M."/>
            <person name="Ito K."/>
            <person name="Ito S."/>
            <person name="Ito T."/>
            <person name="Ito Y."/>
            <person name="Ito Y."/>
            <person name="Iwabuchi A."/>
            <person name="Kamiya K."/>
            <person name="Karasawa W."/>
            <person name="Kurita K."/>
            <person name="Katagiri S."/>
            <person name="Kikuta A."/>
            <person name="Kobayashi H."/>
            <person name="Kobayashi N."/>
            <person name="Machita K."/>
            <person name="Maehara T."/>
            <person name="Masukawa M."/>
            <person name="Mizubayashi T."/>
            <person name="Mukai Y."/>
            <person name="Nagasaki H."/>
            <person name="Nagata Y."/>
            <person name="Naito S."/>
            <person name="Nakashima M."/>
            <person name="Nakama Y."/>
            <person name="Nakamichi Y."/>
            <person name="Nakamura M."/>
            <person name="Meguro A."/>
            <person name="Negishi M."/>
            <person name="Ohta I."/>
            <person name="Ohta T."/>
            <person name="Okamoto M."/>
            <person name="Ono N."/>
            <person name="Saji S."/>
            <person name="Sakaguchi M."/>
            <person name="Sakai K."/>
            <person name="Shibata M."/>
            <person name="Shimokawa T."/>
            <person name="Song J."/>
            <person name="Takazaki Y."/>
            <person name="Terasawa K."/>
            <person name="Tsugane M."/>
            <person name="Tsuji K."/>
            <person name="Ueda S."/>
            <person name="Waki K."/>
            <person name="Yamagata H."/>
            <person name="Yamamoto M."/>
            <person name="Yamamoto S."/>
            <person name="Yamane H."/>
            <person name="Yoshiki S."/>
            <person name="Yoshihara R."/>
            <person name="Yukawa K."/>
            <person name="Zhong H."/>
            <person name="Yano M."/>
            <person name="Yuan Q."/>
            <person name="Ouyang S."/>
            <person name="Liu J."/>
            <person name="Jones K.M."/>
            <person name="Gansberger K."/>
            <person name="Moffat K."/>
            <person name="Hill J."/>
            <person name="Bera J."/>
            <person name="Fadrosh D."/>
            <person name="Jin S."/>
            <person name="Johri S."/>
            <person name="Kim M."/>
            <person name="Overton L."/>
            <person name="Reardon M."/>
            <person name="Tsitrin T."/>
            <person name="Vuong H."/>
            <person name="Weaver B."/>
            <person name="Ciecko A."/>
            <person name="Tallon L."/>
            <person name="Jackson J."/>
            <person name="Pai G."/>
            <person name="Aken S.V."/>
            <person name="Utterback T."/>
            <person name="Reidmuller S."/>
            <person name="Feldblyum T."/>
            <person name="Hsiao J."/>
            <person name="Zismann V."/>
            <person name="Iobst S."/>
            <person name="de Vazeille A.R."/>
            <person name="Buell C.R."/>
            <person name="Ying K."/>
            <person name="Li Y."/>
            <person name="Lu T."/>
            <person name="Huang Y."/>
            <person name="Zhao Q."/>
            <person name="Feng Q."/>
            <person name="Zhang L."/>
            <person name="Zhu J."/>
            <person name="Weng Q."/>
            <person name="Mu J."/>
            <person name="Lu Y."/>
            <person name="Fan D."/>
            <person name="Liu Y."/>
            <person name="Guan J."/>
            <person name="Zhang Y."/>
            <person name="Yu S."/>
            <person name="Liu X."/>
            <person name="Zhang Y."/>
            <person name="Hong G."/>
            <person name="Han B."/>
            <person name="Choisne N."/>
            <person name="Demange N."/>
            <person name="Orjeda G."/>
            <person name="Samain S."/>
            <person name="Cattolico L."/>
            <person name="Pelletier E."/>
            <person name="Couloux A."/>
            <person name="Segurens B."/>
            <person name="Wincker P."/>
            <person name="D'Hont A."/>
            <person name="Scarpelli C."/>
            <person name="Weissenbach J."/>
            <person name="Salanoubat M."/>
            <person name="Quetier F."/>
            <person name="Yu Y."/>
            <person name="Kim H.R."/>
            <person name="Rambo T."/>
            <person name="Currie J."/>
            <person name="Collura K."/>
            <person name="Luo M."/>
            <person name="Yang T."/>
            <person name="Ammiraju J.S.S."/>
            <person name="Engler F."/>
            <person name="Soderlund C."/>
            <person name="Wing R.A."/>
            <person name="Palmer L.E."/>
            <person name="de la Bastide M."/>
            <person name="Spiegel L."/>
            <person name="Nascimento L."/>
            <person name="Zutavern T."/>
            <person name="O'Shaughnessy A."/>
            <person name="Dike S."/>
            <person name="Dedhia N."/>
            <person name="Preston R."/>
            <person name="Balija V."/>
            <person name="McCombie W.R."/>
            <person name="Chow T."/>
            <person name="Chen H."/>
            <person name="Chung M."/>
            <person name="Chen C."/>
            <person name="Shaw J."/>
            <person name="Wu H."/>
            <person name="Hsiao K."/>
            <person name="Chao Y."/>
            <person name="Chu M."/>
            <person name="Cheng C."/>
            <person name="Hour A."/>
            <person name="Lee P."/>
            <person name="Lin S."/>
            <person name="Lin Y."/>
            <person name="Liou J."/>
            <person name="Liu S."/>
            <person name="Hsing Y."/>
            <person name="Raghuvanshi S."/>
            <person name="Mohanty A."/>
            <person name="Bharti A.K."/>
            <person name="Gaur A."/>
            <person name="Gupta V."/>
            <person name="Kumar D."/>
            <person name="Ravi V."/>
            <person name="Vij S."/>
            <person name="Kapur A."/>
            <person name="Khurana P."/>
            <person name="Khurana P."/>
            <person name="Khurana J.P."/>
            <person name="Tyagi A.K."/>
            <person name="Gaikwad K."/>
            <person name="Singh A."/>
            <person name="Dalal V."/>
            <person name="Srivastava S."/>
            <person name="Dixit A."/>
            <person name="Pal A.K."/>
            <person name="Ghazi I.A."/>
            <person name="Yadav M."/>
            <person name="Pandit A."/>
            <person name="Bhargava A."/>
            <person name="Sureshbabu K."/>
            <person name="Batra K."/>
            <person name="Sharma T.R."/>
            <person name="Mohapatra T."/>
            <person name="Singh N.K."/>
            <person name="Messing J."/>
            <person name="Nelson A.B."/>
            <person name="Fuks G."/>
            <person name="Kavchok S."/>
            <person name="Keizer G."/>
            <person name="Linton E."/>
            <person name="Llaca V."/>
            <person name="Song R."/>
            <person name="Tanyolac B."/>
            <person name="Young S."/>
            <person name="Ho-Il K."/>
            <person name="Hahn J.H."/>
            <person name="Sangsakoo G."/>
            <person name="Vanavichit A."/>
            <person name="de Mattos Luiz.A.T."/>
            <person name="Zimmer P.D."/>
            <person name="Malone G."/>
            <person name="Dellagostin O."/>
            <person name="de Oliveira A.C."/>
            <person name="Bevan M."/>
            <person name="Bancroft I."/>
            <person name="Minx P."/>
            <person name="Cordum H."/>
            <person name="Wilson R."/>
            <person name="Cheng Z."/>
            <person name="Jin W."/>
            <person name="Jiang J."/>
            <person name="Leong S.A."/>
            <person name="Iwama H."/>
            <person name="Gojobori T."/>
            <person name="Itoh T."/>
            <person name="Niimura Y."/>
            <person name="Fujii Y."/>
            <person name="Habara T."/>
            <person name="Sakai H."/>
            <person name="Sato Y."/>
            <person name="Wilson G."/>
            <person name="Kumar K."/>
            <person name="McCouch S."/>
            <person name="Juretic N."/>
            <person name="Hoen D."/>
            <person name="Wright S."/>
            <person name="Bruskiewich R."/>
            <person name="Bureau T."/>
            <person name="Miyao A."/>
            <person name="Hirochika H."/>
            <person name="Nishikawa T."/>
            <person name="Kadowaki K."/>
            <person name="Sugiura M."/>
            <person name="Burr B."/>
            <person name="Sasaki T."/>
        </authorList>
    </citation>
    <scope>NUCLEOTIDE SEQUENCE [LARGE SCALE GENOMIC DNA]</scope>
    <source>
        <strain evidence="3">cv. Nipponbare</strain>
    </source>
</reference>
<dbReference type="InParanoid" id="A0A0P0VYQ1"/>
<feature type="transmembrane region" description="Helical" evidence="1">
    <location>
        <begin position="192"/>
        <end position="216"/>
    </location>
</feature>
<keyword evidence="1" id="KW-0472">Membrane</keyword>